<dbReference type="eggNOG" id="COG1247">
    <property type="taxonomic scope" value="Bacteria"/>
</dbReference>
<feature type="domain" description="N-acetyltransferase" evidence="3">
    <location>
        <begin position="81"/>
        <end position="244"/>
    </location>
</feature>
<keyword evidence="1" id="KW-0808">Transferase</keyword>
<dbReference type="SUPFAM" id="SSF55729">
    <property type="entry name" value="Acyl-CoA N-acyltransferases (Nat)"/>
    <property type="match status" value="1"/>
</dbReference>
<evidence type="ECO:0000256" key="1">
    <source>
        <dbReference type="ARBA" id="ARBA00022679"/>
    </source>
</evidence>
<evidence type="ECO:0000256" key="2">
    <source>
        <dbReference type="ARBA" id="ARBA00023315"/>
    </source>
</evidence>
<dbReference type="STRING" id="1244083.CSUNSWCD_2079"/>
<gene>
    <name evidence="4" type="ORF">CSUNSWCD_2079</name>
</gene>
<comment type="caution">
    <text evidence="4">The sequence shown here is derived from an EMBL/GenBank/DDBJ whole genome shotgun (WGS) entry which is preliminary data.</text>
</comment>
<dbReference type="PATRIC" id="fig|1244083.3.peg.1321"/>
<dbReference type="AlphaFoldDB" id="M5IS10"/>
<dbReference type="Proteomes" id="UP000011939">
    <property type="component" value="Unassembled WGS sequence"/>
</dbReference>
<evidence type="ECO:0000259" key="3">
    <source>
        <dbReference type="PROSITE" id="PS51186"/>
    </source>
</evidence>
<dbReference type="PROSITE" id="PS51186">
    <property type="entry name" value="GNAT"/>
    <property type="match status" value="1"/>
</dbReference>
<sequence length="254" mass="28233">MDANFAFLRLPDPRLYRRSNLTFSLLFLIKFGVKSFKFNTRLKMQEKLVAAKYEISRAVKADLAAITRIYNASVLEQNATATLRPVSIEEREAWFDAHEAANRPIYVLREICDANLTSEDGETFEADCERKFDSKGANLGAQKPSVTNPKGEILAWGSLSDYHPREGYRITAKISVYVAPEARGKGLGGRLVNFILENAPKFGVKNIVALIFSSNAASLNLFAKFGFARWGELPEVCDMGGKIESLTILGKKLG</sequence>
<dbReference type="CDD" id="cd04301">
    <property type="entry name" value="NAT_SF"/>
    <property type="match status" value="1"/>
</dbReference>
<dbReference type="Pfam" id="PF00583">
    <property type="entry name" value="Acetyltransf_1"/>
    <property type="match status" value="1"/>
</dbReference>
<evidence type="ECO:0000313" key="4">
    <source>
        <dbReference type="EMBL" id="EKU11453.1"/>
    </source>
</evidence>
<organism evidence="4 5">
    <name type="scientific">Campylobacter showae CSUNSWCD</name>
    <dbReference type="NCBI Taxonomy" id="1244083"/>
    <lineage>
        <taxon>Bacteria</taxon>
        <taxon>Pseudomonadati</taxon>
        <taxon>Campylobacterota</taxon>
        <taxon>Epsilonproteobacteria</taxon>
        <taxon>Campylobacterales</taxon>
        <taxon>Campylobacteraceae</taxon>
        <taxon>Campylobacter</taxon>
    </lineage>
</organism>
<dbReference type="InterPro" id="IPR016181">
    <property type="entry name" value="Acyl_CoA_acyltransferase"/>
</dbReference>
<dbReference type="InterPro" id="IPR000182">
    <property type="entry name" value="GNAT_dom"/>
</dbReference>
<dbReference type="EMBL" id="AMZQ01000007">
    <property type="protein sequence ID" value="EKU11453.1"/>
    <property type="molecule type" value="Genomic_DNA"/>
</dbReference>
<keyword evidence="2" id="KW-0012">Acyltransferase</keyword>
<evidence type="ECO:0000313" key="5">
    <source>
        <dbReference type="Proteomes" id="UP000011939"/>
    </source>
</evidence>
<name>M5IS10_9BACT</name>
<dbReference type="PANTHER" id="PTHR43072">
    <property type="entry name" value="N-ACETYLTRANSFERASE"/>
    <property type="match status" value="1"/>
</dbReference>
<accession>M5IS10</accession>
<dbReference type="PANTHER" id="PTHR43072:SF23">
    <property type="entry name" value="UPF0039 PROTEIN C11D3.02C"/>
    <property type="match status" value="1"/>
</dbReference>
<proteinExistence type="predicted"/>
<protein>
    <recommendedName>
        <fullName evidence="3">N-acetyltransferase domain-containing protein</fullName>
    </recommendedName>
</protein>
<dbReference type="Gene3D" id="3.40.630.30">
    <property type="match status" value="1"/>
</dbReference>
<dbReference type="GO" id="GO:0016747">
    <property type="term" value="F:acyltransferase activity, transferring groups other than amino-acyl groups"/>
    <property type="evidence" value="ECO:0007669"/>
    <property type="project" value="InterPro"/>
</dbReference>
<reference evidence="4 5" key="1">
    <citation type="journal article" date="2013" name="Genome Announc.">
        <title>Genome Sequence of Campylobacter showae UNSWCD, Isolated from a Patient with Crohn's Disease.</title>
        <authorList>
            <person name="Tay A.P."/>
            <person name="Kaakoush N.O."/>
            <person name="Deshpande N.P."/>
            <person name="Chen Z."/>
            <person name="Mitchell H."/>
            <person name="Wilkins M.R."/>
        </authorList>
    </citation>
    <scope>NUCLEOTIDE SEQUENCE [LARGE SCALE GENOMIC DNA]</scope>
    <source>
        <strain evidence="4 5">CSUNSWCD</strain>
    </source>
</reference>